<organism evidence="2 3">
    <name type="scientific">Salinivibrio kushneri</name>
    <dbReference type="NCBI Taxonomy" id="1908198"/>
    <lineage>
        <taxon>Bacteria</taxon>
        <taxon>Pseudomonadati</taxon>
        <taxon>Pseudomonadota</taxon>
        <taxon>Gammaproteobacteria</taxon>
        <taxon>Vibrionales</taxon>
        <taxon>Vibrionaceae</taxon>
        <taxon>Salinivibrio</taxon>
    </lineage>
</organism>
<evidence type="ECO:0000313" key="2">
    <source>
        <dbReference type="EMBL" id="WBA07602.1"/>
    </source>
</evidence>
<dbReference type="Gene3D" id="3.90.1300.10">
    <property type="entry name" value="Amidase signature (AS) domain"/>
    <property type="match status" value="1"/>
</dbReference>
<feature type="domain" description="Amidase" evidence="1">
    <location>
        <begin position="38"/>
        <end position="188"/>
    </location>
</feature>
<accession>A0AA47KJ73</accession>
<dbReference type="Proteomes" id="UP001164748">
    <property type="component" value="Chromosome"/>
</dbReference>
<sequence>MLDQAMFAHPFYPPRQDSLNGVFRRYKLAVSHSVSVEEHVAGIGIPSWSEGRNAASQDAAVVKTMMAQGASLIGQLQMDPLGVSITGFNPFYAELRNPHFRQYRVGGANAGIAVAVAKKLADLGIGNDAFGGVRIPAAHCGLFGYRPTPSLIDTQGIISVAETFDNVGVCSATLGPLSQFQELVAKPSSAVTNIQGVVIAEAVFALFYSDEAMAQVYQHLEHLSLPQESTLTMNKLVLSRLENAQVSIASQEFLLMYGAWLKQAKLDLPTSTQQYVDRLKAVDYKAHYQAKKTRKQLRDTVCAMWPSDKVLLIPSTPGAILPRDADASDGDAFNLSQRRLMALAEVCGLPQLTIPLFEHQNTPYGVTLLAHPYKDKLLMEVARRWLD</sequence>
<dbReference type="Pfam" id="PF01425">
    <property type="entry name" value="Amidase"/>
    <property type="match status" value="1"/>
</dbReference>
<dbReference type="PANTHER" id="PTHR46310">
    <property type="entry name" value="AMIDASE 1"/>
    <property type="match status" value="1"/>
</dbReference>
<reference evidence="2" key="1">
    <citation type="submission" date="2022-09" db="EMBL/GenBank/DDBJ databases">
        <authorList>
            <person name="Li Z.-J."/>
        </authorList>
    </citation>
    <scope>NUCLEOTIDE SEQUENCE</scope>
    <source>
        <strain evidence="2">TGB11</strain>
    </source>
</reference>
<dbReference type="PANTHER" id="PTHR46310:SF7">
    <property type="entry name" value="AMIDASE 1"/>
    <property type="match status" value="1"/>
</dbReference>
<dbReference type="InterPro" id="IPR036928">
    <property type="entry name" value="AS_sf"/>
</dbReference>
<dbReference type="InterPro" id="IPR023631">
    <property type="entry name" value="Amidase_dom"/>
</dbReference>
<proteinExistence type="predicted"/>
<gene>
    <name evidence="2" type="ORF">N8M53_06910</name>
</gene>
<evidence type="ECO:0000313" key="3">
    <source>
        <dbReference type="Proteomes" id="UP001164748"/>
    </source>
</evidence>
<dbReference type="AlphaFoldDB" id="A0AA47KJ73"/>
<dbReference type="SUPFAM" id="SSF75304">
    <property type="entry name" value="Amidase signature (AS) enzymes"/>
    <property type="match status" value="1"/>
</dbReference>
<evidence type="ECO:0000259" key="1">
    <source>
        <dbReference type="Pfam" id="PF01425"/>
    </source>
</evidence>
<dbReference type="EMBL" id="CP114588">
    <property type="protein sequence ID" value="WBA07602.1"/>
    <property type="molecule type" value="Genomic_DNA"/>
</dbReference>
<dbReference type="RefSeq" id="WP_269578240.1">
    <property type="nucleotide sequence ID" value="NZ_CP114588.1"/>
</dbReference>
<name>A0AA47KJ73_9GAMM</name>
<protein>
    <submittedName>
        <fullName evidence="2">Amidase family protein</fullName>
    </submittedName>
</protein>